<keyword evidence="10" id="KW-0832">Ubl conjugation</keyword>
<evidence type="ECO:0000256" key="8">
    <source>
        <dbReference type="ARBA" id="ARBA00022737"/>
    </source>
</evidence>
<evidence type="ECO:0000256" key="4">
    <source>
        <dbReference type="ARBA" id="ARBA00018416"/>
    </source>
</evidence>
<feature type="repeat" description="TPR" evidence="17">
    <location>
        <begin position="488"/>
        <end position="521"/>
    </location>
</feature>
<reference evidence="19" key="1">
    <citation type="submission" date="2025-08" db="UniProtKB">
        <authorList>
            <consortium name="RefSeq"/>
        </authorList>
    </citation>
    <scope>IDENTIFICATION</scope>
    <source>
        <strain evidence="19">Mau12</strain>
        <tissue evidence="19">Whole Body</tissue>
    </source>
</reference>
<dbReference type="InterPro" id="IPR011990">
    <property type="entry name" value="TPR-like_helical_dom_sf"/>
</dbReference>
<protein>
    <recommendedName>
        <fullName evidence="4">Peroxisomal targeting signal 1 receptor</fullName>
    </recommendedName>
    <alternativeName>
        <fullName evidence="13">PTS1-BP</fullName>
    </alternativeName>
    <alternativeName>
        <fullName evidence="14">Peroxin-5</fullName>
    </alternativeName>
</protein>
<keyword evidence="8" id="KW-0677">Repeat</keyword>
<evidence type="ECO:0000313" key="19">
    <source>
        <dbReference type="RefSeq" id="XP_033168844.1"/>
    </source>
</evidence>
<dbReference type="InterPro" id="IPR019734">
    <property type="entry name" value="TPR_rpt"/>
</dbReference>
<evidence type="ECO:0000256" key="6">
    <source>
        <dbReference type="ARBA" id="ARBA00022490"/>
    </source>
</evidence>
<name>A0A6P8KYF5_DROMA</name>
<dbReference type="InterPro" id="IPR024111">
    <property type="entry name" value="PEX5/PEX5L"/>
</dbReference>
<comment type="function">
    <text evidence="16">Receptor that mediates peroxisomal import of proteins containing a C-terminal PTS1-type tripeptide peroxisomal targeting signal (SKL-type). Binds to cargo proteins containing a PTS1 peroxisomal targeting signal in the cytosol, and translocates them into the peroxisome matrix by passing through the PEX13-PEX14 docking complex along with cargo proteins. PEX5 receptor is then retrotranslocated into the cytosol, leading to release of bound cargo in the peroxisome matrix, and reset for a subsequent peroxisome import cycle.</text>
</comment>
<comment type="similarity">
    <text evidence="3">Belongs to the peroxisomal targeting signal receptor family.</text>
</comment>
<comment type="subcellular location">
    <subcellularLocation>
        <location evidence="2">Cytoplasm</location>
        <location evidence="2">Cytosol</location>
    </subcellularLocation>
    <subcellularLocation>
        <location evidence="1">Peroxisome matrix</location>
    </subcellularLocation>
</comment>
<dbReference type="Pfam" id="PF13181">
    <property type="entry name" value="TPR_8"/>
    <property type="match status" value="1"/>
</dbReference>
<dbReference type="RefSeq" id="XP_033168844.1">
    <property type="nucleotide sequence ID" value="XM_033312953.1"/>
</dbReference>
<keyword evidence="12" id="KW-0576">Peroxisome</keyword>
<evidence type="ECO:0000256" key="12">
    <source>
        <dbReference type="ARBA" id="ARBA00023140"/>
    </source>
</evidence>
<keyword evidence="9 17" id="KW-0802">TPR repeat</keyword>
<keyword evidence="11" id="KW-0653">Protein transport</keyword>
<keyword evidence="7" id="KW-1017">Isopeptide bond</keyword>
<dbReference type="GO" id="GO:0005782">
    <property type="term" value="C:peroxisomal matrix"/>
    <property type="evidence" value="ECO:0007669"/>
    <property type="project" value="UniProtKB-SubCell"/>
</dbReference>
<dbReference type="PANTHER" id="PTHR10130:SF0">
    <property type="entry name" value="GH08708P"/>
    <property type="match status" value="1"/>
</dbReference>
<comment type="function">
    <text evidence="15">In addition to promoting peroxisomal translocation of proteins containing a PTS1 peroxisomal targeting signal, mediates peroxisomal import of proteins containing a C-terminal PTS2-type peroxisomal targeting signal via its interaction with PEX7. Interaction with PEX7 only takes place when PEX7 is associated with cargo proteins containing a PTS2 peroxisomal targeting signal. PEX7 along with PTS2-containing cargo proteins are then translocated through the PEX13-PEX14 docking complex together with PEX5.</text>
</comment>
<evidence type="ECO:0000256" key="5">
    <source>
        <dbReference type="ARBA" id="ARBA00022448"/>
    </source>
</evidence>
<dbReference type="AlphaFoldDB" id="A0A6P8KYF5"/>
<accession>A0A6P8KYF5</accession>
<dbReference type="PANTHER" id="PTHR10130">
    <property type="entry name" value="PEROXISOMAL TARGETING SIGNAL 1 RECEPTOR PEX5"/>
    <property type="match status" value="1"/>
</dbReference>
<evidence type="ECO:0000256" key="17">
    <source>
        <dbReference type="PROSITE-ProRule" id="PRU00339"/>
    </source>
</evidence>
<evidence type="ECO:0000256" key="11">
    <source>
        <dbReference type="ARBA" id="ARBA00022927"/>
    </source>
</evidence>
<dbReference type="Gene3D" id="1.25.40.10">
    <property type="entry name" value="Tetratricopeptide repeat domain"/>
    <property type="match status" value="1"/>
</dbReference>
<dbReference type="Proteomes" id="UP000515162">
    <property type="component" value="Chromosome X"/>
</dbReference>
<dbReference type="SMART" id="SM00028">
    <property type="entry name" value="TPR"/>
    <property type="match status" value="4"/>
</dbReference>
<evidence type="ECO:0000256" key="15">
    <source>
        <dbReference type="ARBA" id="ARBA00046072"/>
    </source>
</evidence>
<organism evidence="18 19">
    <name type="scientific">Drosophila mauritiana</name>
    <name type="common">Fruit fly</name>
    <dbReference type="NCBI Taxonomy" id="7226"/>
    <lineage>
        <taxon>Eukaryota</taxon>
        <taxon>Metazoa</taxon>
        <taxon>Ecdysozoa</taxon>
        <taxon>Arthropoda</taxon>
        <taxon>Hexapoda</taxon>
        <taxon>Insecta</taxon>
        <taxon>Pterygota</taxon>
        <taxon>Neoptera</taxon>
        <taxon>Endopterygota</taxon>
        <taxon>Diptera</taxon>
        <taxon>Brachycera</taxon>
        <taxon>Muscomorpha</taxon>
        <taxon>Ephydroidea</taxon>
        <taxon>Drosophilidae</taxon>
        <taxon>Drosophila</taxon>
        <taxon>Sophophora</taxon>
    </lineage>
</organism>
<evidence type="ECO:0000256" key="9">
    <source>
        <dbReference type="ARBA" id="ARBA00022803"/>
    </source>
</evidence>
<feature type="repeat" description="TPR" evidence="17">
    <location>
        <begin position="340"/>
        <end position="373"/>
    </location>
</feature>
<evidence type="ECO:0000256" key="1">
    <source>
        <dbReference type="ARBA" id="ARBA00004253"/>
    </source>
</evidence>
<dbReference type="Pfam" id="PF13414">
    <property type="entry name" value="TPR_11"/>
    <property type="match status" value="1"/>
</dbReference>
<dbReference type="GO" id="GO:0005052">
    <property type="term" value="F:peroxisome matrix targeting signal-1 binding"/>
    <property type="evidence" value="ECO:0007669"/>
    <property type="project" value="TreeGrafter"/>
</dbReference>
<evidence type="ECO:0000256" key="3">
    <source>
        <dbReference type="ARBA" id="ARBA00005348"/>
    </source>
</evidence>
<proteinExistence type="inferred from homology"/>
<keyword evidence="6" id="KW-0963">Cytoplasm</keyword>
<keyword evidence="5" id="KW-0813">Transport</keyword>
<evidence type="ECO:0000256" key="16">
    <source>
        <dbReference type="ARBA" id="ARBA00046106"/>
    </source>
</evidence>
<dbReference type="GO" id="GO:0016560">
    <property type="term" value="P:protein import into peroxisome matrix, docking"/>
    <property type="evidence" value="ECO:0007669"/>
    <property type="project" value="TreeGrafter"/>
</dbReference>
<dbReference type="SUPFAM" id="SSF48452">
    <property type="entry name" value="TPR-like"/>
    <property type="match status" value="1"/>
</dbReference>
<dbReference type="PROSITE" id="PS50005">
    <property type="entry name" value="TPR"/>
    <property type="match status" value="3"/>
</dbReference>
<evidence type="ECO:0000256" key="14">
    <source>
        <dbReference type="ARBA" id="ARBA00032505"/>
    </source>
</evidence>
<dbReference type="GO" id="GO:0005829">
    <property type="term" value="C:cytosol"/>
    <property type="evidence" value="ECO:0007669"/>
    <property type="project" value="UniProtKB-SubCell"/>
</dbReference>
<dbReference type="PROSITE" id="PS50293">
    <property type="entry name" value="TPR_REGION"/>
    <property type="match status" value="1"/>
</dbReference>
<evidence type="ECO:0000256" key="2">
    <source>
        <dbReference type="ARBA" id="ARBA00004514"/>
    </source>
</evidence>
<evidence type="ECO:0000256" key="13">
    <source>
        <dbReference type="ARBA" id="ARBA00030232"/>
    </source>
</evidence>
<dbReference type="CTD" id="5830"/>
<dbReference type="Pfam" id="PF13432">
    <property type="entry name" value="TPR_16"/>
    <property type="match status" value="1"/>
</dbReference>
<gene>
    <name evidence="19" type="primary">LOC117146621</name>
</gene>
<evidence type="ECO:0000256" key="7">
    <source>
        <dbReference type="ARBA" id="ARBA00022499"/>
    </source>
</evidence>
<dbReference type="GeneID" id="117146621"/>
<keyword evidence="18" id="KW-1185">Reference proteome</keyword>
<dbReference type="FunFam" id="1.25.40.10:FF:000034">
    <property type="entry name" value="Peroxisomal biogenesis factor 5 isoform 1"/>
    <property type="match status" value="1"/>
</dbReference>
<evidence type="ECO:0000313" key="18">
    <source>
        <dbReference type="Proteomes" id="UP000515162"/>
    </source>
</evidence>
<dbReference type="GO" id="GO:0005778">
    <property type="term" value="C:peroxisomal membrane"/>
    <property type="evidence" value="ECO:0007669"/>
    <property type="project" value="TreeGrafter"/>
</dbReference>
<evidence type="ECO:0000256" key="10">
    <source>
        <dbReference type="ARBA" id="ARBA00022843"/>
    </source>
</evidence>
<feature type="repeat" description="TPR" evidence="17">
    <location>
        <begin position="454"/>
        <end position="487"/>
    </location>
</feature>
<keyword evidence="19" id="KW-0675">Receptor</keyword>
<sequence>MVQSEIWRSKPILWRIGFRAAIYSIIIRALCNTVVKPIASITTDKQLRSISTSNTMSFRPLVEGDCGGVNPLMQLGGQFTRDVAHKDEGYVQRHFERAARPEEQLINEFLGQVTAPPQSFQMDTLLQEMRDINIHGNPQQQMHSQQAEQWGQDFARGLATALPNKMIHMQAQQQDLQHAQEFFDEPLISSQNFRSLPPLRQPLMPIAAGQQQDPFFDSAMETIITDNLPQAAQGESLDDWISDYQRSTEQKEQTAANFNEKFWERLQDEWQKLADENEHPWLSEYNDNMDAYKEYEFAEGNPMSDVENPFEKGKEYLAKGDIPSAVLCFEVAAKKQPDRAEVWQLLGTSQTENEMDPQAIAALKRAYDLQPDNQQVLMALAACYTNEGLQNNAVRMLCNWLAVHPKYQHLVAAHPELQAEGTSLASSLIGPSKLRDLQQIYLEAVRQHPSEVDAEVQDALGVLYNLSGEFDKAVDCYHSALQVDPQNAKTWNRLGASLANGSRSVEAVEAYQQALQLQPGFIRVRYNVGVCCMNLKAYKEAVEHLLTALTMQAHTNAARELPNAAMAATFRGQNQMSESIWSTLKMVISLMGRSDLQSHVSDRNLAALNEAFKD</sequence>